<feature type="compositionally biased region" description="Low complexity" evidence="1">
    <location>
        <begin position="475"/>
        <end position="487"/>
    </location>
</feature>
<organism evidence="2">
    <name type="scientific">Chromera velia CCMP2878</name>
    <dbReference type="NCBI Taxonomy" id="1169474"/>
    <lineage>
        <taxon>Eukaryota</taxon>
        <taxon>Sar</taxon>
        <taxon>Alveolata</taxon>
        <taxon>Colpodellida</taxon>
        <taxon>Chromeraceae</taxon>
        <taxon>Chromera</taxon>
    </lineage>
</organism>
<sequence length="641" mass="69328">MPLLYMNLTLQVLFPLPEPTTKHLRWLEKTVWKLAQECIPSSFSVAASTITIFVVTRMNPEWGRPVSWLNLREKLATEKKYLEERDWPLVEKHFLVTCAFHNGFDPKKHVKKTAPHWFAVQPESLKLHLEEEISGHECHVRMAEQIESLWTDRRFRLRLDFNLTHALYLNSELGLTSPGISDLKALIISRTDLREYAGGLRGKREKEKEIQRAANSSIAPIFSSSPSGSSAGSSSASVPCKVPTDPADEVALLKTIRDLVRKLWIEFESLEQDSLCPATAVEDTLEQTHSSTLTQACRGGGADSGSSSNSHRGSSVIPHSEHSHPSCSSYPTAVRIQTTKERGQTKGDGVNGFSASLSLSLASPTNSKKCMETEREKGAGAFPSLSPKASSSASTSGRSAAGNANEKTNRLRVLDSVSNSTSRPVSASVSARGGVREREREREGGQEEDNGGSVDSAGSRCLANGSASSSAQVSACTAAACREAAAAVKKNSRSSRTSQQGPTATPGSVSIVSSPTAALGGGSRANGARKSSRGPANTAEGGGEGEKEPELEKPGTTPAPSSSSVTNKRKKGKSRRGVMDGEKEKEKSPRDRDKDRERRKGKGERIHDESGEEQESRDRDEDRLPEPSVGGEYFSIMDELE</sequence>
<feature type="compositionally biased region" description="Low complexity" evidence="1">
    <location>
        <begin position="304"/>
        <end position="315"/>
    </location>
</feature>
<name>A0A0G4I965_9ALVE</name>
<feature type="compositionally biased region" description="Basic and acidic residues" evidence="1">
    <location>
        <begin position="577"/>
        <end position="625"/>
    </location>
</feature>
<accession>A0A0G4I965</accession>
<dbReference type="VEuPathDB" id="CryptoDB:Cvel_12183"/>
<evidence type="ECO:0000313" key="2">
    <source>
        <dbReference type="EMBL" id="CEM53697.1"/>
    </source>
</evidence>
<feature type="region of interest" description="Disordered" evidence="1">
    <location>
        <begin position="291"/>
        <end position="329"/>
    </location>
</feature>
<gene>
    <name evidence="2" type="ORF">Cvel_12183</name>
</gene>
<evidence type="ECO:0000256" key="1">
    <source>
        <dbReference type="SAM" id="MobiDB-lite"/>
    </source>
</evidence>
<feature type="region of interest" description="Disordered" evidence="1">
    <location>
        <begin position="219"/>
        <end position="240"/>
    </location>
</feature>
<dbReference type="EMBL" id="CDMZ01005718">
    <property type="protein sequence ID" value="CEM53697.1"/>
    <property type="molecule type" value="Genomic_DNA"/>
</dbReference>
<reference evidence="2" key="1">
    <citation type="submission" date="2014-11" db="EMBL/GenBank/DDBJ databases">
        <authorList>
            <person name="Otto D Thomas"/>
            <person name="Naeem Raeece"/>
        </authorList>
    </citation>
    <scope>NUCLEOTIDE SEQUENCE</scope>
</reference>
<feature type="compositionally biased region" description="Low complexity" evidence="1">
    <location>
        <begin position="219"/>
        <end position="237"/>
    </location>
</feature>
<feature type="compositionally biased region" description="Polar residues" evidence="1">
    <location>
        <begin position="494"/>
        <end position="516"/>
    </location>
</feature>
<feature type="compositionally biased region" description="Polar residues" evidence="1">
    <location>
        <begin position="416"/>
        <end position="429"/>
    </location>
</feature>
<feature type="region of interest" description="Disordered" evidence="1">
    <location>
        <begin position="362"/>
        <end position="641"/>
    </location>
</feature>
<proteinExistence type="predicted"/>
<dbReference type="AlphaFoldDB" id="A0A0G4I965"/>
<feature type="compositionally biased region" description="Low complexity" evidence="1">
    <location>
        <begin position="381"/>
        <end position="404"/>
    </location>
</feature>
<feature type="compositionally biased region" description="Basic and acidic residues" evidence="1">
    <location>
        <begin position="434"/>
        <end position="445"/>
    </location>
</feature>
<protein>
    <submittedName>
        <fullName evidence="2">Uncharacterized protein</fullName>
    </submittedName>
</protein>
<feature type="compositionally biased region" description="Basic and acidic residues" evidence="1">
    <location>
        <begin position="369"/>
        <end position="378"/>
    </location>
</feature>
<feature type="compositionally biased region" description="Basic residues" evidence="1">
    <location>
        <begin position="567"/>
        <end position="576"/>
    </location>
</feature>
<feature type="compositionally biased region" description="Polar residues" evidence="1">
    <location>
        <begin position="465"/>
        <end position="474"/>
    </location>
</feature>
<feature type="compositionally biased region" description="Basic and acidic residues" evidence="1">
    <location>
        <begin position="544"/>
        <end position="553"/>
    </location>
</feature>